<name>A0A060BLK9_9BACT</name>
<comment type="pathway">
    <text evidence="1 8">Bacterial outer membrane biogenesis; LPS core biosynthesis.</text>
</comment>
<dbReference type="AlphaFoldDB" id="A0A060BLK9"/>
<feature type="domain" description="3-deoxy-D-manno-octulosonic-acid transferase N-terminal" evidence="9">
    <location>
        <begin position="43"/>
        <end position="143"/>
    </location>
</feature>
<dbReference type="EMBL" id="KF117880">
    <property type="protein sequence ID" value="AIA85138.1"/>
    <property type="molecule type" value="Genomic_DNA"/>
</dbReference>
<dbReference type="Gene3D" id="3.40.50.11720">
    <property type="entry name" value="3-Deoxy-D-manno-octulosonic-acid transferase, N-terminal domain"/>
    <property type="match status" value="1"/>
</dbReference>
<feature type="non-terminal residue" evidence="10">
    <location>
        <position position="1"/>
    </location>
</feature>
<keyword evidence="8" id="KW-0448">Lipopolysaccharide biosynthesis</keyword>
<accession>A0A060BLK9</accession>
<feature type="non-terminal residue" evidence="10">
    <location>
        <position position="179"/>
    </location>
</feature>
<evidence type="ECO:0000256" key="5">
    <source>
        <dbReference type="ARBA" id="ARBA00031445"/>
    </source>
</evidence>
<evidence type="ECO:0000256" key="8">
    <source>
        <dbReference type="RuleBase" id="RU365103"/>
    </source>
</evidence>
<evidence type="ECO:0000313" key="10">
    <source>
        <dbReference type="EMBL" id="AIA85138.1"/>
    </source>
</evidence>
<dbReference type="SUPFAM" id="SSF53756">
    <property type="entry name" value="UDP-Glycosyltransferase/glycogen phosphorylase"/>
    <property type="match status" value="1"/>
</dbReference>
<evidence type="ECO:0000256" key="3">
    <source>
        <dbReference type="ARBA" id="ARBA00019077"/>
    </source>
</evidence>
<evidence type="ECO:0000256" key="7">
    <source>
        <dbReference type="PIRSR" id="PIRSR639901-2"/>
    </source>
</evidence>
<dbReference type="EC" id="2.4.99.12" evidence="2 8"/>
<evidence type="ECO:0000256" key="4">
    <source>
        <dbReference type="ARBA" id="ARBA00022679"/>
    </source>
</evidence>
<dbReference type="GO" id="GO:0005886">
    <property type="term" value="C:plasma membrane"/>
    <property type="evidence" value="ECO:0007669"/>
    <property type="project" value="UniProtKB-SubCell"/>
</dbReference>
<sequence>RWSRNCVKFGPRLNCSFRLDGFRVCGVAGQVAGLPDHLAAARFTWAVRRALKRVRPDLLVLVELELWPNLIHAAGGAGVPVMLVNGRLSDRSARGYARLRILIGPLLKRFSQMGVQTDEYRDRFLALGADPTRVAVTGSLKFDGVETERANPRSLALRKAFQLEGGDPVFVAGSTQAAE</sequence>
<dbReference type="InterPro" id="IPR007507">
    <property type="entry name" value="Glycos_transf_N"/>
</dbReference>
<dbReference type="UniPathway" id="UPA00958"/>
<keyword evidence="4 8" id="KW-0808">Transferase</keyword>
<comment type="subcellular location">
    <subcellularLocation>
        <location evidence="8">Cell membrane</location>
    </subcellularLocation>
</comment>
<dbReference type="GO" id="GO:0043842">
    <property type="term" value="F:Kdo transferase activity"/>
    <property type="evidence" value="ECO:0007669"/>
    <property type="project" value="UniProtKB-EC"/>
</dbReference>
<proteinExistence type="inferred from homology"/>
<dbReference type="PANTHER" id="PTHR42755">
    <property type="entry name" value="3-DEOXY-MANNO-OCTULOSONATE CYTIDYLYLTRANSFERASE"/>
    <property type="match status" value="1"/>
</dbReference>
<feature type="site" description="Transition state stabilizer" evidence="7">
    <location>
        <position position="141"/>
    </location>
</feature>
<dbReference type="PANTHER" id="PTHR42755:SF1">
    <property type="entry name" value="3-DEOXY-D-MANNO-OCTULOSONIC ACID TRANSFERASE, MITOCHONDRIAL-RELATED"/>
    <property type="match status" value="1"/>
</dbReference>
<evidence type="ECO:0000259" key="9">
    <source>
        <dbReference type="Pfam" id="PF04413"/>
    </source>
</evidence>
<evidence type="ECO:0000256" key="2">
    <source>
        <dbReference type="ARBA" id="ARBA00012621"/>
    </source>
</evidence>
<evidence type="ECO:0000256" key="6">
    <source>
        <dbReference type="ARBA" id="ARBA00049183"/>
    </source>
</evidence>
<dbReference type="GO" id="GO:0009245">
    <property type="term" value="P:lipid A biosynthetic process"/>
    <property type="evidence" value="ECO:0007669"/>
    <property type="project" value="TreeGrafter"/>
</dbReference>
<dbReference type="GO" id="GO:0009244">
    <property type="term" value="P:lipopolysaccharide core region biosynthetic process"/>
    <property type="evidence" value="ECO:0007669"/>
    <property type="project" value="UniProtKB-UniRule"/>
</dbReference>
<dbReference type="InterPro" id="IPR039901">
    <property type="entry name" value="Kdotransferase"/>
</dbReference>
<organism evidence="10">
    <name type="scientific">uncultured Pirellula sp</name>
    <dbReference type="NCBI Taxonomy" id="298571"/>
    <lineage>
        <taxon>Bacteria</taxon>
        <taxon>Pseudomonadati</taxon>
        <taxon>Planctomycetota</taxon>
        <taxon>Planctomycetia</taxon>
        <taxon>Pirellulales</taxon>
        <taxon>Pirellulaceae</taxon>
        <taxon>Pirellula</taxon>
        <taxon>environmental samples</taxon>
    </lineage>
</organism>
<dbReference type="Pfam" id="PF04413">
    <property type="entry name" value="Glycos_transf_N"/>
    <property type="match status" value="1"/>
</dbReference>
<protein>
    <recommendedName>
        <fullName evidence="3 8">3-deoxy-D-manno-octulosonic acid transferase</fullName>
        <shortName evidence="8">Kdo transferase</shortName>
        <ecNumber evidence="2 8">2.4.99.12</ecNumber>
    </recommendedName>
    <alternativeName>
        <fullName evidence="5 8">Lipid IV(A) 3-deoxy-D-manno-octulosonic acid transferase</fullName>
    </alternativeName>
</protein>
<reference evidence="10" key="1">
    <citation type="journal article" date="2013" name="Environ. Microbiol.">
        <title>Seasonally variable intestinal metagenomes of the red palm weevil (Rhynchophorus ferrugineus).</title>
        <authorList>
            <person name="Jia S."/>
            <person name="Zhang X."/>
            <person name="Zhang G."/>
            <person name="Yin A."/>
            <person name="Zhang S."/>
            <person name="Li F."/>
            <person name="Wang L."/>
            <person name="Zhao D."/>
            <person name="Yun Q."/>
            <person name="Tala"/>
            <person name="Wang J."/>
            <person name="Sun G."/>
            <person name="Baabdullah M."/>
            <person name="Yu X."/>
            <person name="Hu S."/>
            <person name="Al-Mssallem I.S."/>
            <person name="Yu J."/>
        </authorList>
    </citation>
    <scope>NUCLEOTIDE SEQUENCE</scope>
</reference>
<keyword evidence="8" id="KW-1003">Cell membrane</keyword>
<evidence type="ECO:0000256" key="1">
    <source>
        <dbReference type="ARBA" id="ARBA00004713"/>
    </source>
</evidence>
<comment type="similarity">
    <text evidence="8">Belongs to the glycosyltransferase group 1 family.</text>
</comment>
<comment type="function">
    <text evidence="8">Involved in lipopolysaccharide (LPS) biosynthesis. Catalyzes the transfer of 3-deoxy-D-manno-octulosonate (Kdo) residue(s) from CMP-Kdo to lipid IV(A), the tetraacyldisaccharide-1,4'-bisphosphate precursor of lipid A.</text>
</comment>
<comment type="catalytic activity">
    <reaction evidence="6 8">
        <text>lipid IVA (E. coli) + CMP-3-deoxy-beta-D-manno-octulosonate = alpha-Kdo-(2-&gt;6)-lipid IVA (E. coli) + CMP + H(+)</text>
        <dbReference type="Rhea" id="RHEA:28066"/>
        <dbReference type="ChEBI" id="CHEBI:15378"/>
        <dbReference type="ChEBI" id="CHEBI:58603"/>
        <dbReference type="ChEBI" id="CHEBI:60364"/>
        <dbReference type="ChEBI" id="CHEBI:60377"/>
        <dbReference type="ChEBI" id="CHEBI:85987"/>
        <dbReference type="EC" id="2.4.99.12"/>
    </reaction>
</comment>
<keyword evidence="8" id="KW-0472">Membrane</keyword>
<feature type="site" description="Transition state stabilizer" evidence="7">
    <location>
        <position position="63"/>
    </location>
</feature>
<dbReference type="InterPro" id="IPR038107">
    <property type="entry name" value="Glycos_transf_N_sf"/>
</dbReference>